<accession>A0A7J6ERL1</accession>
<name>A0A7J6ERL1_CANSA</name>
<organism evidence="1 2">
    <name type="scientific">Cannabis sativa</name>
    <name type="common">Hemp</name>
    <name type="synonym">Marijuana</name>
    <dbReference type="NCBI Taxonomy" id="3483"/>
    <lineage>
        <taxon>Eukaryota</taxon>
        <taxon>Viridiplantae</taxon>
        <taxon>Streptophyta</taxon>
        <taxon>Embryophyta</taxon>
        <taxon>Tracheophyta</taxon>
        <taxon>Spermatophyta</taxon>
        <taxon>Magnoliopsida</taxon>
        <taxon>eudicotyledons</taxon>
        <taxon>Gunneridae</taxon>
        <taxon>Pentapetalae</taxon>
        <taxon>rosids</taxon>
        <taxon>fabids</taxon>
        <taxon>Rosales</taxon>
        <taxon>Cannabaceae</taxon>
        <taxon>Cannabis</taxon>
    </lineage>
</organism>
<evidence type="ECO:0000313" key="1">
    <source>
        <dbReference type="EMBL" id="KAF4361018.1"/>
    </source>
</evidence>
<protein>
    <submittedName>
        <fullName evidence="1">Uncharacterized protein</fullName>
    </submittedName>
</protein>
<dbReference type="PANTHER" id="PTHR33983:SF1">
    <property type="entry name" value="OS07G0185900 PROTEIN"/>
    <property type="match status" value="1"/>
</dbReference>
<dbReference type="PANTHER" id="PTHR33983">
    <property type="entry name" value="OS07G0185900 PROTEIN"/>
    <property type="match status" value="1"/>
</dbReference>
<sequence>MGKFVEILDQGVRIVARSYSHCPQTSRMYYHPPINVEDQHNNNNGHLFFSGAGLTGFGGEVSGDGGASSSSSVQVRHCGPKTVGGVSPTEFILFSV</sequence>
<evidence type="ECO:0000313" key="2">
    <source>
        <dbReference type="Proteomes" id="UP000525078"/>
    </source>
</evidence>
<proteinExistence type="predicted"/>
<dbReference type="AlphaFoldDB" id="A0A7J6ERL1"/>
<comment type="caution">
    <text evidence="1">The sequence shown here is derived from an EMBL/GenBank/DDBJ whole genome shotgun (WGS) entry which is preliminary data.</text>
</comment>
<dbReference type="Proteomes" id="UP000525078">
    <property type="component" value="Unassembled WGS sequence"/>
</dbReference>
<dbReference type="EMBL" id="JAATIP010000196">
    <property type="protein sequence ID" value="KAF4361018.1"/>
    <property type="molecule type" value="Genomic_DNA"/>
</dbReference>
<gene>
    <name evidence="1" type="ORF">F8388_016827</name>
</gene>
<reference evidence="1 2" key="1">
    <citation type="journal article" date="2020" name="bioRxiv">
        <title>Sequence and annotation of 42 cannabis genomes reveals extensive copy number variation in cannabinoid synthesis and pathogen resistance genes.</title>
        <authorList>
            <person name="Mckernan K.J."/>
            <person name="Helbert Y."/>
            <person name="Kane L.T."/>
            <person name="Ebling H."/>
            <person name="Zhang L."/>
            <person name="Liu B."/>
            <person name="Eaton Z."/>
            <person name="Mclaughlin S."/>
            <person name="Kingan S."/>
            <person name="Baybayan P."/>
            <person name="Concepcion G."/>
            <person name="Jordan M."/>
            <person name="Riva A."/>
            <person name="Barbazuk W."/>
            <person name="Harkins T."/>
        </authorList>
    </citation>
    <scope>NUCLEOTIDE SEQUENCE [LARGE SCALE GENOMIC DNA]</scope>
    <source>
        <strain evidence="2">cv. Jamaican Lion 4</strain>
        <tissue evidence="1">Leaf</tissue>
    </source>
</reference>